<name>A0A2W0H7E4_9BACI</name>
<dbReference type="PANTHER" id="PTHR15394:SF3">
    <property type="entry name" value="SERINE HYDROLASE RBBP9"/>
    <property type="match status" value="1"/>
</dbReference>
<dbReference type="EMBL" id="PDOF01000002">
    <property type="protein sequence ID" value="PYZ96656.1"/>
    <property type="molecule type" value="Genomic_DNA"/>
</dbReference>
<protein>
    <recommendedName>
        <fullName evidence="1">AB hydrolase-1 domain-containing protein</fullName>
    </recommendedName>
</protein>
<comment type="caution">
    <text evidence="2">The sequence shown here is derived from an EMBL/GenBank/DDBJ whole genome shotgun (WGS) entry which is preliminary data.</text>
</comment>
<sequence>MKKTVLFIHSGGPQGRREGSSDLAAYLERRLETRFNVVCPKMPNPENPEYIRWKDQLENEWNKLNGDVILVGHSLGGTVLLKYLSEESPNLTISGLFIIASPYWGLDEEWQRKDFILQPDFQDSLPAIPDLFLYHSRDEVIVPFKHHEIYSEKLPQASLRPLEGNQHLFHNGLPILAEDIERL</sequence>
<dbReference type="SUPFAM" id="SSF53474">
    <property type="entry name" value="alpha/beta-Hydrolases"/>
    <property type="match status" value="1"/>
</dbReference>
<accession>A0A2W0H7E4</accession>
<dbReference type="PANTHER" id="PTHR15394">
    <property type="entry name" value="SERINE HYDROLASE RBBP9"/>
    <property type="match status" value="1"/>
</dbReference>
<evidence type="ECO:0000313" key="2">
    <source>
        <dbReference type="EMBL" id="PYZ96656.1"/>
    </source>
</evidence>
<evidence type="ECO:0000313" key="3">
    <source>
        <dbReference type="Proteomes" id="UP000248066"/>
    </source>
</evidence>
<dbReference type="InterPro" id="IPR000073">
    <property type="entry name" value="AB_hydrolase_1"/>
</dbReference>
<gene>
    <name evidence="2" type="ORF">CR205_13225</name>
</gene>
<dbReference type="Proteomes" id="UP000248066">
    <property type="component" value="Unassembled WGS sequence"/>
</dbReference>
<dbReference type="OrthoDB" id="9804993at2"/>
<keyword evidence="3" id="KW-1185">Reference proteome</keyword>
<organism evidence="2 3">
    <name type="scientific">Alteribacter lacisalsi</name>
    <dbReference type="NCBI Taxonomy" id="2045244"/>
    <lineage>
        <taxon>Bacteria</taxon>
        <taxon>Bacillati</taxon>
        <taxon>Bacillota</taxon>
        <taxon>Bacilli</taxon>
        <taxon>Bacillales</taxon>
        <taxon>Bacillaceae</taxon>
        <taxon>Alteribacter</taxon>
    </lineage>
</organism>
<dbReference type="Pfam" id="PF12697">
    <property type="entry name" value="Abhydrolase_6"/>
    <property type="match status" value="1"/>
</dbReference>
<reference evidence="2 3" key="1">
    <citation type="submission" date="2017-10" db="EMBL/GenBank/DDBJ databases">
        <title>Bacillus sp. nov., a halophilic bacterium isolated from a Yangshapao Lake.</title>
        <authorList>
            <person name="Wang H."/>
        </authorList>
    </citation>
    <scope>NUCLEOTIDE SEQUENCE [LARGE SCALE GENOMIC DNA]</scope>
    <source>
        <strain evidence="2 3">YSP-3</strain>
    </source>
</reference>
<dbReference type="AlphaFoldDB" id="A0A2W0H7E4"/>
<dbReference type="Gene3D" id="3.40.50.1820">
    <property type="entry name" value="alpha/beta hydrolase"/>
    <property type="match status" value="1"/>
</dbReference>
<dbReference type="InterPro" id="IPR029058">
    <property type="entry name" value="AB_hydrolase_fold"/>
</dbReference>
<proteinExistence type="predicted"/>
<evidence type="ECO:0000259" key="1">
    <source>
        <dbReference type="Pfam" id="PF12697"/>
    </source>
</evidence>
<dbReference type="RefSeq" id="WP_110520576.1">
    <property type="nucleotide sequence ID" value="NZ_PDOF01000002.1"/>
</dbReference>
<feature type="domain" description="AB hydrolase-1" evidence="1">
    <location>
        <begin position="5"/>
        <end position="129"/>
    </location>
</feature>
<dbReference type="InterPro" id="IPR010662">
    <property type="entry name" value="RBBP9/YdeN"/>
</dbReference>